<proteinExistence type="predicted"/>
<name>A0ACB9A765_9ASTR</name>
<reference evidence="1 2" key="2">
    <citation type="journal article" date="2022" name="Mol. Ecol. Resour.">
        <title>The genomes of chicory, endive, great burdock and yacon provide insights into Asteraceae paleo-polyploidization history and plant inulin production.</title>
        <authorList>
            <person name="Fan W."/>
            <person name="Wang S."/>
            <person name="Wang H."/>
            <person name="Wang A."/>
            <person name="Jiang F."/>
            <person name="Liu H."/>
            <person name="Zhao H."/>
            <person name="Xu D."/>
            <person name="Zhang Y."/>
        </authorList>
    </citation>
    <scope>NUCLEOTIDE SEQUENCE [LARGE SCALE GENOMIC DNA]</scope>
    <source>
        <strain evidence="2">cv. Yunnan</strain>
        <tissue evidence="1">Leaves</tissue>
    </source>
</reference>
<dbReference type="EMBL" id="CM042042">
    <property type="protein sequence ID" value="KAI3706049.1"/>
    <property type="molecule type" value="Genomic_DNA"/>
</dbReference>
<evidence type="ECO:0000313" key="2">
    <source>
        <dbReference type="Proteomes" id="UP001056120"/>
    </source>
</evidence>
<protein>
    <submittedName>
        <fullName evidence="1">Uncharacterized protein</fullName>
    </submittedName>
</protein>
<accession>A0ACB9A765</accession>
<gene>
    <name evidence="1" type="ORF">L1987_76302</name>
</gene>
<dbReference type="Proteomes" id="UP001056120">
    <property type="component" value="Linkage Group LG25"/>
</dbReference>
<evidence type="ECO:0000313" key="1">
    <source>
        <dbReference type="EMBL" id="KAI3706049.1"/>
    </source>
</evidence>
<reference evidence="2" key="1">
    <citation type="journal article" date="2022" name="Mol. Ecol. Resour.">
        <title>The genomes of chicory, endive, great burdock and yacon provide insights into Asteraceae palaeo-polyploidization history and plant inulin production.</title>
        <authorList>
            <person name="Fan W."/>
            <person name="Wang S."/>
            <person name="Wang H."/>
            <person name="Wang A."/>
            <person name="Jiang F."/>
            <person name="Liu H."/>
            <person name="Zhao H."/>
            <person name="Xu D."/>
            <person name="Zhang Y."/>
        </authorList>
    </citation>
    <scope>NUCLEOTIDE SEQUENCE [LARGE SCALE GENOMIC DNA]</scope>
    <source>
        <strain evidence="2">cv. Yunnan</strain>
    </source>
</reference>
<keyword evidence="2" id="KW-1185">Reference proteome</keyword>
<organism evidence="1 2">
    <name type="scientific">Smallanthus sonchifolius</name>
    <dbReference type="NCBI Taxonomy" id="185202"/>
    <lineage>
        <taxon>Eukaryota</taxon>
        <taxon>Viridiplantae</taxon>
        <taxon>Streptophyta</taxon>
        <taxon>Embryophyta</taxon>
        <taxon>Tracheophyta</taxon>
        <taxon>Spermatophyta</taxon>
        <taxon>Magnoliopsida</taxon>
        <taxon>eudicotyledons</taxon>
        <taxon>Gunneridae</taxon>
        <taxon>Pentapetalae</taxon>
        <taxon>asterids</taxon>
        <taxon>campanulids</taxon>
        <taxon>Asterales</taxon>
        <taxon>Asteraceae</taxon>
        <taxon>Asteroideae</taxon>
        <taxon>Heliantheae alliance</taxon>
        <taxon>Millerieae</taxon>
        <taxon>Smallanthus</taxon>
    </lineage>
</organism>
<sequence>MPTKPLLRLKCLSKHLISDPNILKSRSRRMIFLPSLPFHVIVDPSMVILRFPFENSQRKKITIVGSINGIILLLIKSLYDDHDMILYNPFSGDFKTIPYYPPSFDHLIAESINRTVFGFVSYEVFDFKTLSWSRAFEIGKYSLGFFSALDVEKMVFSEIVIPDDCASVRLGAYNGRLCMVCYQNLKSWNTFVISTDVQDEWYSSVLFTDSVLGFELRDSNNQEI</sequence>
<comment type="caution">
    <text evidence="1">The sequence shown here is derived from an EMBL/GenBank/DDBJ whole genome shotgun (WGS) entry which is preliminary data.</text>
</comment>